<accession>A0A8J8JU66</accession>
<protein>
    <recommendedName>
        <fullName evidence="5">Demethylmenaquinone methyltransferase</fullName>
        <ecNumber evidence="5">2.1.1.163</ecNumber>
    </recommendedName>
</protein>
<comment type="catalytic activity">
    <reaction evidence="5">
        <text>a 2-demethylmenaquinol + S-adenosyl-L-methionine = a menaquinol + S-adenosyl-L-homocysteine + H(+)</text>
        <dbReference type="Rhea" id="RHEA:42640"/>
        <dbReference type="Rhea" id="RHEA-COMP:9539"/>
        <dbReference type="Rhea" id="RHEA-COMP:9563"/>
        <dbReference type="ChEBI" id="CHEBI:15378"/>
        <dbReference type="ChEBI" id="CHEBI:18151"/>
        <dbReference type="ChEBI" id="CHEBI:55437"/>
        <dbReference type="ChEBI" id="CHEBI:57856"/>
        <dbReference type="ChEBI" id="CHEBI:59789"/>
        <dbReference type="EC" id="2.1.1.163"/>
    </reaction>
</comment>
<evidence type="ECO:0000256" key="1">
    <source>
        <dbReference type="ARBA" id="ARBA00022428"/>
    </source>
</evidence>
<dbReference type="HAMAP" id="MF_01813">
    <property type="entry name" value="MenG_UbiE_methyltr"/>
    <property type="match status" value="1"/>
</dbReference>
<dbReference type="NCBIfam" id="TIGR01934">
    <property type="entry name" value="MenG_MenH_UbiE"/>
    <property type="match status" value="1"/>
</dbReference>
<comment type="caution">
    <text evidence="6">The sequence shown here is derived from an EMBL/GenBank/DDBJ whole genome shotgun (WGS) entry which is preliminary data.</text>
</comment>
<dbReference type="EMBL" id="WHPF01000007">
    <property type="protein sequence ID" value="NNV55985.1"/>
    <property type="molecule type" value="Genomic_DNA"/>
</dbReference>
<keyword evidence="4 5" id="KW-0949">S-adenosyl-L-methionine</keyword>
<dbReference type="UniPathway" id="UPA00079">
    <property type="reaction ID" value="UER00169"/>
</dbReference>
<feature type="binding site" evidence="5">
    <location>
        <begin position="120"/>
        <end position="121"/>
    </location>
    <ligand>
        <name>S-adenosyl-L-methionine</name>
        <dbReference type="ChEBI" id="CHEBI:59789"/>
    </ligand>
</feature>
<comment type="similarity">
    <text evidence="5">Belongs to the class I-like SAM-binding methyltransferase superfamily. MenG/UbiE family.</text>
</comment>
<dbReference type="PROSITE" id="PS01183">
    <property type="entry name" value="UBIE_1"/>
    <property type="match status" value="1"/>
</dbReference>
<keyword evidence="1 5" id="KW-0474">Menaquinone biosynthesis</keyword>
<evidence type="ECO:0000313" key="7">
    <source>
        <dbReference type="Proteomes" id="UP000598971"/>
    </source>
</evidence>
<dbReference type="Pfam" id="PF01209">
    <property type="entry name" value="Ubie_methyltran"/>
    <property type="match status" value="1"/>
</dbReference>
<dbReference type="AlphaFoldDB" id="A0A8J8JU66"/>
<gene>
    <name evidence="6" type="primary">ubiE</name>
    <name evidence="5" type="synonym">menG</name>
    <name evidence="6" type="ORF">GD597_10985</name>
</gene>
<dbReference type="NCBIfam" id="NF001244">
    <property type="entry name" value="PRK00216.1-5"/>
    <property type="match status" value="1"/>
</dbReference>
<dbReference type="PANTHER" id="PTHR43591">
    <property type="entry name" value="METHYLTRANSFERASE"/>
    <property type="match status" value="1"/>
</dbReference>
<dbReference type="Gene3D" id="3.40.50.150">
    <property type="entry name" value="Vaccinia Virus protein VP39"/>
    <property type="match status" value="1"/>
</dbReference>
<dbReference type="InterPro" id="IPR004033">
    <property type="entry name" value="UbiE/COQ5_MeTrFase"/>
</dbReference>
<sequence length="248" mass="27848">MAKYAHDEIVPYNESELEKKEQVAKMFDSIAFRYDFLNRFLSAGIDVRWRKKAIAQLKALQPKTVLDVATGTADVALMTFDALHPDKIVGIDISDGMLDLGRKKIAKRNLQHVIELQNGDSETIHFPDNSFDAVTVAFGVRNFQHLEKGLGEMLRILKPGGKLVVLEFSKPKQTAFKAFYNFYMKVIAPGAGSIVANNKEAYAYLNNSVQAFPEREQFTALLESTGYTNIYFKPLTMGICCIYCGSKK</sequence>
<dbReference type="GO" id="GO:0032259">
    <property type="term" value="P:methylation"/>
    <property type="evidence" value="ECO:0007669"/>
    <property type="project" value="UniProtKB-KW"/>
</dbReference>
<name>A0A8J8JU66_9BACT</name>
<organism evidence="6 7">
    <name type="scientific">Limnovirga soli</name>
    <dbReference type="NCBI Taxonomy" id="2656915"/>
    <lineage>
        <taxon>Bacteria</taxon>
        <taxon>Pseudomonadati</taxon>
        <taxon>Bacteroidota</taxon>
        <taxon>Chitinophagia</taxon>
        <taxon>Chitinophagales</taxon>
        <taxon>Chitinophagaceae</taxon>
        <taxon>Limnovirga</taxon>
    </lineage>
</organism>
<evidence type="ECO:0000256" key="2">
    <source>
        <dbReference type="ARBA" id="ARBA00022603"/>
    </source>
</evidence>
<proteinExistence type="inferred from homology"/>
<comment type="pathway">
    <text evidence="5">Quinol/quinone metabolism; menaquinone biosynthesis; menaquinol from 1,4-dihydroxy-2-naphthoate: step 2/2.</text>
</comment>
<dbReference type="SUPFAM" id="SSF53335">
    <property type="entry name" value="S-adenosyl-L-methionine-dependent methyltransferases"/>
    <property type="match status" value="1"/>
</dbReference>
<dbReference type="InterPro" id="IPR023576">
    <property type="entry name" value="UbiE/COQ5_MeTrFase_CS"/>
</dbReference>
<dbReference type="GO" id="GO:0043770">
    <property type="term" value="F:demethylmenaquinone methyltransferase activity"/>
    <property type="evidence" value="ECO:0007669"/>
    <property type="project" value="UniProtKB-UniRule"/>
</dbReference>
<evidence type="ECO:0000256" key="4">
    <source>
        <dbReference type="ARBA" id="ARBA00022691"/>
    </source>
</evidence>
<dbReference type="InterPro" id="IPR029063">
    <property type="entry name" value="SAM-dependent_MTases_sf"/>
</dbReference>
<keyword evidence="3 5" id="KW-0808">Transferase</keyword>
<comment type="function">
    <text evidence="5">Methyltransferase required for the conversion of demethylmenaquinol (DMKH2) to menaquinol (MKH2).</text>
</comment>
<evidence type="ECO:0000256" key="5">
    <source>
        <dbReference type="HAMAP-Rule" id="MF_01813"/>
    </source>
</evidence>
<dbReference type="PANTHER" id="PTHR43591:SF24">
    <property type="entry name" value="2-METHOXY-6-POLYPRENYL-1,4-BENZOQUINOL METHYLASE, MITOCHONDRIAL"/>
    <property type="match status" value="1"/>
</dbReference>
<evidence type="ECO:0000313" key="6">
    <source>
        <dbReference type="EMBL" id="NNV55985.1"/>
    </source>
</evidence>
<keyword evidence="7" id="KW-1185">Reference proteome</keyword>
<dbReference type="CDD" id="cd02440">
    <property type="entry name" value="AdoMet_MTases"/>
    <property type="match status" value="1"/>
</dbReference>
<feature type="binding site" evidence="5">
    <location>
        <position position="72"/>
    </location>
    <ligand>
        <name>S-adenosyl-L-methionine</name>
        <dbReference type="ChEBI" id="CHEBI:59789"/>
    </ligand>
</feature>
<evidence type="ECO:0000256" key="3">
    <source>
        <dbReference type="ARBA" id="ARBA00022679"/>
    </source>
</evidence>
<dbReference type="PROSITE" id="PS51608">
    <property type="entry name" value="SAM_MT_UBIE"/>
    <property type="match status" value="1"/>
</dbReference>
<comment type="caution">
    <text evidence="5">Lacks conserved residue(s) required for the propagation of feature annotation.</text>
</comment>
<dbReference type="RefSeq" id="WP_171607927.1">
    <property type="nucleotide sequence ID" value="NZ_WHPF01000007.1"/>
</dbReference>
<reference evidence="6" key="1">
    <citation type="submission" date="2019-10" db="EMBL/GenBank/DDBJ databases">
        <title>Draft genome sequence of Panacibacter sp. KCS-6.</title>
        <authorList>
            <person name="Yim K.J."/>
        </authorList>
    </citation>
    <scope>NUCLEOTIDE SEQUENCE</scope>
    <source>
        <strain evidence="6">KCS-6</strain>
    </source>
</reference>
<dbReference type="Proteomes" id="UP000598971">
    <property type="component" value="Unassembled WGS sequence"/>
</dbReference>
<feature type="binding site" evidence="5">
    <location>
        <position position="92"/>
    </location>
    <ligand>
        <name>S-adenosyl-L-methionine</name>
        <dbReference type="ChEBI" id="CHEBI:59789"/>
    </ligand>
</feature>
<dbReference type="EC" id="2.1.1.163" evidence="5"/>
<dbReference type="GO" id="GO:0009234">
    <property type="term" value="P:menaquinone biosynthetic process"/>
    <property type="evidence" value="ECO:0007669"/>
    <property type="project" value="UniProtKB-UniRule"/>
</dbReference>
<keyword evidence="2 5" id="KW-0489">Methyltransferase</keyword>